<dbReference type="Gene3D" id="3.30.950.10">
    <property type="entry name" value="Methyltransferase, Cobalt-precorrin-4 Transmethylase, Domain 2"/>
    <property type="match status" value="1"/>
</dbReference>
<dbReference type="Gene3D" id="3.40.1010.10">
    <property type="entry name" value="Cobalt-precorrin-4 Transmethylase, Domain 1"/>
    <property type="match status" value="1"/>
</dbReference>
<reference evidence="8 9" key="1">
    <citation type="journal article" date="2016" name="Nat. Commun.">
        <title>Thousands of microbial genomes shed light on interconnected biogeochemical processes in an aquifer system.</title>
        <authorList>
            <person name="Anantharaman K."/>
            <person name="Brown C.T."/>
            <person name="Hug L.A."/>
            <person name="Sharon I."/>
            <person name="Castelle C.J."/>
            <person name="Probst A.J."/>
            <person name="Thomas B.C."/>
            <person name="Singh A."/>
            <person name="Wilkins M.J."/>
            <person name="Karaoz U."/>
            <person name="Brodie E.L."/>
            <person name="Williams K.H."/>
            <person name="Hubbard S.S."/>
            <person name="Banfield J.F."/>
        </authorList>
    </citation>
    <scope>NUCLEOTIDE SEQUENCE [LARGE SCALE GENOMIC DNA]</scope>
</reference>
<dbReference type="CDD" id="cd11648">
    <property type="entry name" value="RsmI"/>
    <property type="match status" value="1"/>
</dbReference>
<dbReference type="HAMAP" id="MF_01877">
    <property type="entry name" value="16SrRNA_methyltr_I"/>
    <property type="match status" value="1"/>
</dbReference>
<dbReference type="InterPro" id="IPR014777">
    <property type="entry name" value="4pyrrole_Mease_sub1"/>
</dbReference>
<evidence type="ECO:0000256" key="5">
    <source>
        <dbReference type="ARBA" id="ARBA00022691"/>
    </source>
</evidence>
<evidence type="ECO:0000313" key="8">
    <source>
        <dbReference type="EMBL" id="OGB74240.1"/>
    </source>
</evidence>
<comment type="subcellular location">
    <subcellularLocation>
        <location evidence="6">Cytoplasm</location>
    </subcellularLocation>
</comment>
<sequence>MGTLYVVATPIGNLEDITLRAIRILQEADLIACEDSRITKRLLVRHEIDTPTISYHQHSGEEKTAVLLEKLRAGQSIALVTDAGTPGIQDPGGRLVRAVRNAQISVEVIPGPSALTAALSVAGISADSFYFVGFLPKKKGRQTLLKELERLAIPIVIYEAPPRVVKTLRDIHAYLGERKIIAARELTKKFEELQEGTVTSLLNHFTNHRPKGEFVIIVLPDIY</sequence>
<comment type="catalytic activity">
    <reaction evidence="6">
        <text>cytidine(1402) in 16S rRNA + S-adenosyl-L-methionine = 2'-O-methylcytidine(1402) in 16S rRNA + S-adenosyl-L-homocysteine + H(+)</text>
        <dbReference type="Rhea" id="RHEA:42924"/>
        <dbReference type="Rhea" id="RHEA-COMP:10285"/>
        <dbReference type="Rhea" id="RHEA-COMP:10286"/>
        <dbReference type="ChEBI" id="CHEBI:15378"/>
        <dbReference type="ChEBI" id="CHEBI:57856"/>
        <dbReference type="ChEBI" id="CHEBI:59789"/>
        <dbReference type="ChEBI" id="CHEBI:74495"/>
        <dbReference type="ChEBI" id="CHEBI:82748"/>
        <dbReference type="EC" id="2.1.1.198"/>
    </reaction>
</comment>
<name>A0A1F4NS40_UNCK3</name>
<keyword evidence="5 6" id="KW-0949">S-adenosyl-L-methionine</keyword>
<evidence type="ECO:0000259" key="7">
    <source>
        <dbReference type="Pfam" id="PF00590"/>
    </source>
</evidence>
<dbReference type="EMBL" id="META01000003">
    <property type="protein sequence ID" value="OGB74240.1"/>
    <property type="molecule type" value="Genomic_DNA"/>
</dbReference>
<proteinExistence type="inferred from homology"/>
<dbReference type="EC" id="2.1.1.198" evidence="6"/>
<feature type="domain" description="Tetrapyrrole methylase" evidence="7">
    <location>
        <begin position="3"/>
        <end position="201"/>
    </location>
</feature>
<evidence type="ECO:0000256" key="2">
    <source>
        <dbReference type="ARBA" id="ARBA00022552"/>
    </source>
</evidence>
<evidence type="ECO:0000256" key="3">
    <source>
        <dbReference type="ARBA" id="ARBA00022603"/>
    </source>
</evidence>
<evidence type="ECO:0000256" key="1">
    <source>
        <dbReference type="ARBA" id="ARBA00022490"/>
    </source>
</evidence>
<evidence type="ECO:0000256" key="6">
    <source>
        <dbReference type="HAMAP-Rule" id="MF_01877"/>
    </source>
</evidence>
<dbReference type="SUPFAM" id="SSF53790">
    <property type="entry name" value="Tetrapyrrole methylase"/>
    <property type="match status" value="1"/>
</dbReference>
<dbReference type="FunFam" id="3.40.1010.10:FF:000007">
    <property type="entry name" value="Ribosomal RNA small subunit methyltransferase I"/>
    <property type="match status" value="1"/>
</dbReference>
<dbReference type="Pfam" id="PF00590">
    <property type="entry name" value="TP_methylase"/>
    <property type="match status" value="1"/>
</dbReference>
<dbReference type="STRING" id="1798535.A2V68_00525"/>
<dbReference type="PIRSF" id="PIRSF005917">
    <property type="entry name" value="MTase_YraL"/>
    <property type="match status" value="1"/>
</dbReference>
<keyword evidence="3 6" id="KW-0489">Methyltransferase</keyword>
<dbReference type="InterPro" id="IPR014776">
    <property type="entry name" value="4pyrrole_Mease_sub2"/>
</dbReference>
<comment type="similarity">
    <text evidence="6">Belongs to the methyltransferase superfamily. RsmI family.</text>
</comment>
<protein>
    <recommendedName>
        <fullName evidence="6">Ribosomal RNA small subunit methyltransferase I</fullName>
        <ecNumber evidence="6">2.1.1.198</ecNumber>
    </recommendedName>
    <alternativeName>
        <fullName evidence="6">16S rRNA 2'-O-ribose C1402 methyltransferase</fullName>
    </alternativeName>
    <alternativeName>
        <fullName evidence="6">rRNA (cytidine-2'-O-)-methyltransferase RsmI</fullName>
    </alternativeName>
</protein>
<dbReference type="PANTHER" id="PTHR46111">
    <property type="entry name" value="RIBOSOMAL RNA SMALL SUBUNIT METHYLTRANSFERASE I"/>
    <property type="match status" value="1"/>
</dbReference>
<keyword evidence="1 6" id="KW-0963">Cytoplasm</keyword>
<organism evidence="8 9">
    <name type="scientific">candidate division Kazan bacterium RBG_13_50_9</name>
    <dbReference type="NCBI Taxonomy" id="1798535"/>
    <lineage>
        <taxon>Bacteria</taxon>
        <taxon>Bacteria division Kazan-3B-28</taxon>
    </lineage>
</organism>
<comment type="caution">
    <text evidence="8">The sequence shown here is derived from an EMBL/GenBank/DDBJ whole genome shotgun (WGS) entry which is preliminary data.</text>
</comment>
<dbReference type="PANTHER" id="PTHR46111:SF1">
    <property type="entry name" value="RIBOSOMAL RNA SMALL SUBUNIT METHYLTRANSFERASE I"/>
    <property type="match status" value="1"/>
</dbReference>
<dbReference type="InterPro" id="IPR000878">
    <property type="entry name" value="4pyrrol_Mease"/>
</dbReference>
<dbReference type="InterPro" id="IPR008189">
    <property type="entry name" value="rRNA_ssu_MeTfrase_I"/>
</dbReference>
<dbReference type="NCBIfam" id="TIGR00096">
    <property type="entry name" value="16S rRNA (cytidine(1402)-2'-O)-methyltransferase"/>
    <property type="match status" value="1"/>
</dbReference>
<gene>
    <name evidence="6" type="primary">rsmI</name>
    <name evidence="8" type="ORF">A2V68_00525</name>
</gene>
<dbReference type="AlphaFoldDB" id="A0A1F4NS40"/>
<keyword evidence="2 6" id="KW-0698">rRNA processing</keyword>
<accession>A0A1F4NS40</accession>
<dbReference type="GO" id="GO:0070677">
    <property type="term" value="F:rRNA (cytosine-2'-O-)-methyltransferase activity"/>
    <property type="evidence" value="ECO:0007669"/>
    <property type="project" value="UniProtKB-UniRule"/>
</dbReference>
<dbReference type="GO" id="GO:0005737">
    <property type="term" value="C:cytoplasm"/>
    <property type="evidence" value="ECO:0007669"/>
    <property type="project" value="UniProtKB-SubCell"/>
</dbReference>
<dbReference type="InterPro" id="IPR035996">
    <property type="entry name" value="4pyrrol_Methylase_sf"/>
</dbReference>
<keyword evidence="4 6" id="KW-0808">Transferase</keyword>
<comment type="function">
    <text evidence="6">Catalyzes the 2'-O-methylation of the ribose of cytidine 1402 (C1402) in 16S rRNA.</text>
</comment>
<evidence type="ECO:0000256" key="4">
    <source>
        <dbReference type="ARBA" id="ARBA00022679"/>
    </source>
</evidence>
<dbReference type="FunFam" id="3.30.950.10:FF:000002">
    <property type="entry name" value="Ribosomal RNA small subunit methyltransferase I"/>
    <property type="match status" value="1"/>
</dbReference>
<dbReference type="Proteomes" id="UP000176651">
    <property type="component" value="Unassembled WGS sequence"/>
</dbReference>
<evidence type="ECO:0000313" key="9">
    <source>
        <dbReference type="Proteomes" id="UP000176651"/>
    </source>
</evidence>